<feature type="transmembrane region" description="Helical" evidence="1">
    <location>
        <begin position="28"/>
        <end position="45"/>
    </location>
</feature>
<keyword evidence="3" id="KW-1185">Reference proteome</keyword>
<keyword evidence="1" id="KW-1133">Transmembrane helix</keyword>
<dbReference type="EMBL" id="JPSL02000038">
    <property type="protein sequence ID" value="KGQ22795.2"/>
    <property type="molecule type" value="Genomic_DNA"/>
</dbReference>
<evidence type="ECO:0000313" key="3">
    <source>
        <dbReference type="Proteomes" id="UP000030364"/>
    </source>
</evidence>
<proteinExistence type="predicted"/>
<feature type="transmembrane region" description="Helical" evidence="1">
    <location>
        <begin position="57"/>
        <end position="74"/>
    </location>
</feature>
<evidence type="ECO:0000313" key="2">
    <source>
        <dbReference type="EMBL" id="KGQ22795.2"/>
    </source>
</evidence>
<gene>
    <name evidence="2" type="ORF">THFILI_04195</name>
</gene>
<dbReference type="RefSeq" id="WP_038061286.1">
    <property type="nucleotide sequence ID" value="NZ_JPSL02000038.1"/>
</dbReference>
<evidence type="ECO:0008006" key="4">
    <source>
        <dbReference type="Google" id="ProtNLM"/>
    </source>
</evidence>
<dbReference type="InterPro" id="IPR021414">
    <property type="entry name" value="DUF3054"/>
</dbReference>
<sequence>MRLFLFDLLALLLFAVVGLVSHHRPVDLGGIARNLLPVLLVWLLLSPFLGTYRRPSLHSLLFTWLLAFPAGLWLREMALGGGFGPGFFVFLGVAMGFSLLFLLLFRGLARLLKVW</sequence>
<reference evidence="2 3" key="1">
    <citation type="journal article" date="2015" name="Genome Announc.">
        <title>Draft Genome Sequence of the Thermophile Thermus filiformis ATCC 43280, Producer of Carotenoid-(Di)glucoside-Branched Fatty Acid (Di)esters and Source of Hyperthermostable Enzymes of Biotechnological Interest.</title>
        <authorList>
            <person name="Mandelli F."/>
            <person name="Oliveira Ramires B."/>
            <person name="Couger M.B."/>
            <person name="Paixao D.A."/>
            <person name="Camilo C.M."/>
            <person name="Polikarpov I."/>
            <person name="Prade R."/>
            <person name="Riano-Pachon D.M."/>
            <person name="Squina F.M."/>
        </authorList>
    </citation>
    <scope>NUCLEOTIDE SEQUENCE [LARGE SCALE GENOMIC DNA]</scope>
    <source>
        <strain evidence="2 3">ATCC 43280</strain>
    </source>
</reference>
<evidence type="ECO:0000256" key="1">
    <source>
        <dbReference type="SAM" id="Phobius"/>
    </source>
</evidence>
<feature type="transmembrane region" description="Helical" evidence="1">
    <location>
        <begin position="86"/>
        <end position="105"/>
    </location>
</feature>
<keyword evidence="1" id="KW-0812">Transmembrane</keyword>
<organism evidence="2 3">
    <name type="scientific">Thermus filiformis</name>
    <dbReference type="NCBI Taxonomy" id="276"/>
    <lineage>
        <taxon>Bacteria</taxon>
        <taxon>Thermotogati</taxon>
        <taxon>Deinococcota</taxon>
        <taxon>Deinococci</taxon>
        <taxon>Thermales</taxon>
        <taxon>Thermaceae</taxon>
        <taxon>Thermus</taxon>
    </lineage>
</organism>
<name>A0A0A2WWY5_THEFI</name>
<keyword evidence="1" id="KW-0472">Membrane</keyword>
<dbReference type="Pfam" id="PF11255">
    <property type="entry name" value="DUF3054"/>
    <property type="match status" value="1"/>
</dbReference>
<accession>A0A0A2WWY5</accession>
<protein>
    <recommendedName>
        <fullName evidence="4">DUF3054 domain-containing protein</fullName>
    </recommendedName>
</protein>
<comment type="caution">
    <text evidence="2">The sequence shown here is derived from an EMBL/GenBank/DDBJ whole genome shotgun (WGS) entry which is preliminary data.</text>
</comment>
<dbReference type="STRING" id="276.THFILI_04195"/>
<dbReference type="AlphaFoldDB" id="A0A0A2WWY5"/>
<dbReference type="Proteomes" id="UP000030364">
    <property type="component" value="Unassembled WGS sequence"/>
</dbReference>